<evidence type="ECO:0000313" key="3">
    <source>
        <dbReference type="Proteomes" id="UP000225108"/>
    </source>
</evidence>
<dbReference type="InterPro" id="IPR016032">
    <property type="entry name" value="Sig_transdc_resp-reg_C-effctor"/>
</dbReference>
<evidence type="ECO:0000259" key="1">
    <source>
        <dbReference type="PROSITE" id="PS50043"/>
    </source>
</evidence>
<dbReference type="GO" id="GO:0003677">
    <property type="term" value="F:DNA binding"/>
    <property type="evidence" value="ECO:0007669"/>
    <property type="project" value="InterPro"/>
</dbReference>
<name>A0A2G3PIG6_WILMA</name>
<dbReference type="Proteomes" id="UP000225108">
    <property type="component" value="Unassembled WGS sequence"/>
</dbReference>
<organism evidence="2 3">
    <name type="scientific">Williamsia marianensis</name>
    <dbReference type="NCBI Taxonomy" id="85044"/>
    <lineage>
        <taxon>Bacteria</taxon>
        <taxon>Bacillati</taxon>
        <taxon>Actinomycetota</taxon>
        <taxon>Actinomycetes</taxon>
        <taxon>Mycobacteriales</taxon>
        <taxon>Nocardiaceae</taxon>
        <taxon>Williamsia</taxon>
    </lineage>
</organism>
<dbReference type="PROSITE" id="PS50043">
    <property type="entry name" value="HTH_LUXR_2"/>
    <property type="match status" value="1"/>
</dbReference>
<accession>A0A2G3PIG6</accession>
<comment type="caution">
    <text evidence="2">The sequence shown here is derived from an EMBL/GenBank/DDBJ whole genome shotgun (WGS) entry which is preliminary data.</text>
</comment>
<dbReference type="SMART" id="SM00421">
    <property type="entry name" value="HTH_LUXR"/>
    <property type="match status" value="1"/>
</dbReference>
<dbReference type="Gene3D" id="1.10.10.10">
    <property type="entry name" value="Winged helix-like DNA-binding domain superfamily/Winged helix DNA-binding domain"/>
    <property type="match status" value="1"/>
</dbReference>
<gene>
    <name evidence="2" type="ORF">CSW57_17895</name>
</gene>
<dbReference type="InterPro" id="IPR000792">
    <property type="entry name" value="Tscrpt_reg_LuxR_C"/>
</dbReference>
<dbReference type="AlphaFoldDB" id="A0A2G3PIG6"/>
<dbReference type="InterPro" id="IPR036388">
    <property type="entry name" value="WH-like_DNA-bd_sf"/>
</dbReference>
<dbReference type="GO" id="GO:0006355">
    <property type="term" value="P:regulation of DNA-templated transcription"/>
    <property type="evidence" value="ECO:0007669"/>
    <property type="project" value="InterPro"/>
</dbReference>
<dbReference type="EMBL" id="PEBD01000010">
    <property type="protein sequence ID" value="PHV65614.1"/>
    <property type="molecule type" value="Genomic_DNA"/>
</dbReference>
<dbReference type="SUPFAM" id="SSF46894">
    <property type="entry name" value="C-terminal effector domain of the bipartite response regulators"/>
    <property type="match status" value="1"/>
</dbReference>
<feature type="domain" description="HTH luxR-type" evidence="1">
    <location>
        <begin position="34"/>
        <end position="104"/>
    </location>
</feature>
<reference evidence="2 3" key="1">
    <citation type="submission" date="2017-10" db="EMBL/GenBank/DDBJ databases">
        <title>The draft genome sequence of Williamsia sp. BULT 1.1 isolated from the semi-arid grassland soils from South Africa.</title>
        <authorList>
            <person name="Kabwe M.H."/>
            <person name="Govender N."/>
            <person name="Mutseka Lunga P."/>
            <person name="Vikram S."/>
            <person name="Makhalanyane T.P."/>
        </authorList>
    </citation>
    <scope>NUCLEOTIDE SEQUENCE [LARGE SCALE GENOMIC DNA]</scope>
    <source>
        <strain evidence="2 3">BULT 1.1</strain>
    </source>
</reference>
<evidence type="ECO:0000313" key="2">
    <source>
        <dbReference type="EMBL" id="PHV65614.1"/>
    </source>
</evidence>
<dbReference type="Pfam" id="PF00196">
    <property type="entry name" value="GerE"/>
    <property type="match status" value="1"/>
</dbReference>
<sequence>MVCAATVITEGGAKSMTVEDVHPGRTPGAGGQADSVAVPTLSPREVEVLLAWFAADSKVEAAASLFITPATVSTHITRIRGKYDLVGRPARTKAQLLARAIQDGYTHLDDW</sequence>
<protein>
    <submittedName>
        <fullName evidence="2">Helix-turn-helix transcriptional regulator</fullName>
    </submittedName>
</protein>
<proteinExistence type="predicted"/>